<evidence type="ECO:0000256" key="2">
    <source>
        <dbReference type="ARBA" id="ARBA00004589"/>
    </source>
</evidence>
<evidence type="ECO:0000259" key="17">
    <source>
        <dbReference type="PROSITE" id="PS52012"/>
    </source>
</evidence>
<evidence type="ECO:0000256" key="5">
    <source>
        <dbReference type="ARBA" id="ARBA00022525"/>
    </source>
</evidence>
<evidence type="ECO:0000256" key="14">
    <source>
        <dbReference type="PROSITE-ProRule" id="PRU01356"/>
    </source>
</evidence>
<evidence type="ECO:0000256" key="11">
    <source>
        <dbReference type="ARBA" id="ARBA00023157"/>
    </source>
</evidence>
<evidence type="ECO:0000256" key="4">
    <source>
        <dbReference type="ARBA" id="ARBA00010031"/>
    </source>
</evidence>
<keyword evidence="8 16" id="KW-0732">Signal</keyword>
<feature type="transmembrane region" description="Helical" evidence="15">
    <location>
        <begin position="257"/>
        <end position="280"/>
    </location>
</feature>
<keyword evidence="5" id="KW-0964">Secreted</keyword>
<evidence type="ECO:0000256" key="1">
    <source>
        <dbReference type="ARBA" id="ARBA00004141"/>
    </source>
</evidence>
<evidence type="ECO:0000256" key="3">
    <source>
        <dbReference type="ARBA" id="ARBA00004613"/>
    </source>
</evidence>
<keyword evidence="12" id="KW-0449">Lipoprotein</keyword>
<feature type="domain" description="CFEM" evidence="17">
    <location>
        <begin position="2"/>
        <end position="116"/>
    </location>
</feature>
<keyword evidence="11 14" id="KW-1015">Disulfide bond</keyword>
<dbReference type="GO" id="GO:0098552">
    <property type="term" value="C:side of membrane"/>
    <property type="evidence" value="ECO:0007669"/>
    <property type="project" value="UniProtKB-KW"/>
</dbReference>
<feature type="transmembrane region" description="Helical" evidence="15">
    <location>
        <begin position="292"/>
        <end position="313"/>
    </location>
</feature>
<accession>A0A9Q0AQ08</accession>
<proteinExistence type="inferred from homology"/>
<comment type="similarity">
    <text evidence="13">Belongs to the SAT4 family.</text>
</comment>
<keyword evidence="10 15" id="KW-0472">Membrane</keyword>
<evidence type="ECO:0000256" key="16">
    <source>
        <dbReference type="SAM" id="SignalP"/>
    </source>
</evidence>
<evidence type="ECO:0000256" key="8">
    <source>
        <dbReference type="ARBA" id="ARBA00022729"/>
    </source>
</evidence>
<dbReference type="InterPro" id="IPR052337">
    <property type="entry name" value="SAT4-like"/>
</dbReference>
<dbReference type="Pfam" id="PF05730">
    <property type="entry name" value="CFEM"/>
    <property type="match status" value="1"/>
</dbReference>
<keyword evidence="9 15" id="KW-1133">Transmembrane helix</keyword>
<evidence type="ECO:0000256" key="10">
    <source>
        <dbReference type="ARBA" id="ARBA00023136"/>
    </source>
</evidence>
<dbReference type="InterPro" id="IPR049326">
    <property type="entry name" value="Rhodopsin_dom_fungi"/>
</dbReference>
<dbReference type="InterPro" id="IPR008427">
    <property type="entry name" value="Extracellular_membr_CFEM_dom"/>
</dbReference>
<dbReference type="PANTHER" id="PTHR33048">
    <property type="entry name" value="PTH11-LIKE INTEGRAL MEMBRANE PROTEIN (AFU_ORTHOLOGUE AFUA_5G11245)"/>
    <property type="match status" value="1"/>
</dbReference>
<feature type="disulfide bond" evidence="14">
    <location>
        <begin position="56"/>
        <end position="89"/>
    </location>
</feature>
<evidence type="ECO:0000256" key="9">
    <source>
        <dbReference type="ARBA" id="ARBA00022989"/>
    </source>
</evidence>
<feature type="signal peptide" evidence="16">
    <location>
        <begin position="1"/>
        <end position="20"/>
    </location>
</feature>
<feature type="transmembrane region" description="Helical" evidence="15">
    <location>
        <begin position="333"/>
        <end position="355"/>
    </location>
</feature>
<dbReference type="AlphaFoldDB" id="A0A9Q0AQ08"/>
<comment type="similarity">
    <text evidence="4">Belongs to the RBT5 family.</text>
</comment>
<comment type="caution">
    <text evidence="18">The sequence shown here is derived from an EMBL/GenBank/DDBJ whole genome shotgun (WGS) entry which is preliminary data.</text>
</comment>
<keyword evidence="6" id="KW-0336">GPI-anchor</keyword>
<dbReference type="Pfam" id="PF20684">
    <property type="entry name" value="Fung_rhodopsin"/>
    <property type="match status" value="1"/>
</dbReference>
<keyword evidence="19" id="KW-1185">Reference proteome</keyword>
<feature type="transmembrane region" description="Helical" evidence="15">
    <location>
        <begin position="210"/>
        <end position="231"/>
    </location>
</feature>
<dbReference type="Proteomes" id="UP000829685">
    <property type="component" value="Unassembled WGS sequence"/>
</dbReference>
<gene>
    <name evidence="18" type="ORF">JX265_003200</name>
</gene>
<keyword evidence="6" id="KW-0325">Glycoprotein</keyword>
<evidence type="ECO:0000256" key="12">
    <source>
        <dbReference type="ARBA" id="ARBA00023288"/>
    </source>
</evidence>
<dbReference type="PROSITE" id="PS52012">
    <property type="entry name" value="CFEM"/>
    <property type="match status" value="1"/>
</dbReference>
<feature type="transmembrane region" description="Helical" evidence="15">
    <location>
        <begin position="181"/>
        <end position="203"/>
    </location>
</feature>
<dbReference type="EMBL" id="JAFIMR010000005">
    <property type="protein sequence ID" value="KAI1879023.1"/>
    <property type="molecule type" value="Genomic_DNA"/>
</dbReference>
<dbReference type="PANTHER" id="PTHR33048:SF47">
    <property type="entry name" value="INTEGRAL MEMBRANE PROTEIN-RELATED"/>
    <property type="match status" value="1"/>
</dbReference>
<name>A0A9Q0AQ08_9PEZI</name>
<evidence type="ECO:0000313" key="19">
    <source>
        <dbReference type="Proteomes" id="UP000829685"/>
    </source>
</evidence>
<comment type="subcellular location">
    <subcellularLocation>
        <location evidence="2">Membrane</location>
        <topology evidence="2">Lipid-anchor</topology>
        <topology evidence="2">GPI-anchor</topology>
    </subcellularLocation>
    <subcellularLocation>
        <location evidence="1">Membrane</location>
        <topology evidence="1">Multi-pass membrane protein</topology>
    </subcellularLocation>
    <subcellularLocation>
        <location evidence="3">Secreted</location>
    </subcellularLocation>
</comment>
<protein>
    <recommendedName>
        <fullName evidence="17">CFEM domain-containing protein</fullName>
    </recommendedName>
</protein>
<evidence type="ECO:0000256" key="6">
    <source>
        <dbReference type="ARBA" id="ARBA00022622"/>
    </source>
</evidence>
<keyword evidence="7 15" id="KW-0812">Transmembrane</keyword>
<feature type="chain" id="PRO_5040176704" description="CFEM domain-containing protein" evidence="16">
    <location>
        <begin position="21"/>
        <end position="445"/>
    </location>
</feature>
<evidence type="ECO:0000256" key="15">
    <source>
        <dbReference type="SAM" id="Phobius"/>
    </source>
</evidence>
<dbReference type="GO" id="GO:0005576">
    <property type="term" value="C:extracellular region"/>
    <property type="evidence" value="ECO:0007669"/>
    <property type="project" value="UniProtKB-SubCell"/>
</dbReference>
<reference evidence="18" key="1">
    <citation type="submission" date="2021-03" db="EMBL/GenBank/DDBJ databases">
        <title>Revisited historic fungal species revealed as producer of novel bioactive compounds through whole genome sequencing and comparative genomics.</title>
        <authorList>
            <person name="Vignolle G.A."/>
            <person name="Hochenegger N."/>
            <person name="Mach R.L."/>
            <person name="Mach-Aigner A.R."/>
            <person name="Javad Rahimi M."/>
            <person name="Salim K.A."/>
            <person name="Chan C.M."/>
            <person name="Lim L.B.L."/>
            <person name="Cai F."/>
            <person name="Druzhinina I.S."/>
            <person name="U'Ren J.M."/>
            <person name="Derntl C."/>
        </authorList>
    </citation>
    <scope>NUCLEOTIDE SEQUENCE</scope>
    <source>
        <strain evidence="18">TUCIM 5799</strain>
    </source>
</reference>
<feature type="transmembrane region" description="Helical" evidence="15">
    <location>
        <begin position="132"/>
        <end position="152"/>
    </location>
</feature>
<sequence>MKAGALFLFLASIVATLCRADLLQYADQIPKCGLTCLLTAIPASECHSVTNSTCICSSDELFTAVDSCMSGKCTVLERLAIARIDETACNKEKRHRTDDIAGFLVLDVFSLACVLARLIARYRMSASLEIDDWVVFVLLFLFVTFMVIGNYVRITAIGYDVWNLDVDTITLALKLFFIDELFYTAILALCRVCLLFFLIRVFSVTTFRKICWIVIAWVVVTAIIILFMTIFQCTPIRYNWEGWTGEFGDAKCIDVNALAYAAAAMGIAQDIAILLLPLPIIAQLNMPLRKRLLTLFMFSLGIFAVLTSCFRLRYLLQFAKSLNPTWDYTDTVIWTSLEVKVTVIVLCLPTIRVLFARLLPSIFGTTQKSAPTKTMTPKSGSARHNNYVDLSDGTPSLEPARQPWDSDIELDRNIAASGGSNPSKERYTGQKIYVLHGPPQRKVWV</sequence>
<evidence type="ECO:0000256" key="7">
    <source>
        <dbReference type="ARBA" id="ARBA00022692"/>
    </source>
</evidence>
<feature type="transmembrane region" description="Helical" evidence="15">
    <location>
        <begin position="100"/>
        <end position="120"/>
    </location>
</feature>
<evidence type="ECO:0000256" key="13">
    <source>
        <dbReference type="ARBA" id="ARBA00038359"/>
    </source>
</evidence>
<evidence type="ECO:0000313" key="18">
    <source>
        <dbReference type="EMBL" id="KAI1879023.1"/>
    </source>
</evidence>
<comment type="caution">
    <text evidence="14">Lacks conserved residue(s) required for the propagation of feature annotation.</text>
</comment>
<organism evidence="18 19">
    <name type="scientific">Neoarthrinium moseri</name>
    <dbReference type="NCBI Taxonomy" id="1658444"/>
    <lineage>
        <taxon>Eukaryota</taxon>
        <taxon>Fungi</taxon>
        <taxon>Dikarya</taxon>
        <taxon>Ascomycota</taxon>
        <taxon>Pezizomycotina</taxon>
        <taxon>Sordariomycetes</taxon>
        <taxon>Xylariomycetidae</taxon>
        <taxon>Amphisphaeriales</taxon>
        <taxon>Apiosporaceae</taxon>
        <taxon>Neoarthrinium</taxon>
    </lineage>
</organism>